<dbReference type="PROSITE" id="PS51318">
    <property type="entry name" value="TAT"/>
    <property type="match status" value="1"/>
</dbReference>
<proteinExistence type="predicted"/>
<dbReference type="AlphaFoldDB" id="A0A6V8L7L1"/>
<accession>A0A6V8L7L1</accession>
<evidence type="ECO:0000313" key="3">
    <source>
        <dbReference type="Proteomes" id="UP000482960"/>
    </source>
</evidence>
<organism evidence="2 3">
    <name type="scientific">Phytohabitans rumicis</name>
    <dbReference type="NCBI Taxonomy" id="1076125"/>
    <lineage>
        <taxon>Bacteria</taxon>
        <taxon>Bacillati</taxon>
        <taxon>Actinomycetota</taxon>
        <taxon>Actinomycetes</taxon>
        <taxon>Micromonosporales</taxon>
        <taxon>Micromonosporaceae</taxon>
    </lineage>
</organism>
<feature type="region of interest" description="Disordered" evidence="1">
    <location>
        <begin position="234"/>
        <end position="279"/>
    </location>
</feature>
<dbReference type="Proteomes" id="UP000482960">
    <property type="component" value="Unassembled WGS sequence"/>
</dbReference>
<reference evidence="2 3" key="2">
    <citation type="submission" date="2020-03" db="EMBL/GenBank/DDBJ databases">
        <authorList>
            <person name="Ichikawa N."/>
            <person name="Kimura A."/>
            <person name="Kitahashi Y."/>
            <person name="Uohara A."/>
        </authorList>
    </citation>
    <scope>NUCLEOTIDE SEQUENCE [LARGE SCALE GENOMIC DNA]</scope>
    <source>
        <strain evidence="2 3">NBRC 108638</strain>
    </source>
</reference>
<dbReference type="InterPro" id="IPR006311">
    <property type="entry name" value="TAT_signal"/>
</dbReference>
<reference evidence="2 3" key="1">
    <citation type="submission" date="2020-03" db="EMBL/GenBank/DDBJ databases">
        <title>Whole genome shotgun sequence of Phytohabitans rumicis NBRC 108638.</title>
        <authorList>
            <person name="Komaki H."/>
            <person name="Tamura T."/>
        </authorList>
    </citation>
    <scope>NUCLEOTIDE SEQUENCE [LARGE SCALE GENOMIC DNA]</scope>
    <source>
        <strain evidence="2 3">NBRC 108638</strain>
    </source>
</reference>
<evidence type="ECO:0008006" key="4">
    <source>
        <dbReference type="Google" id="ProtNLM"/>
    </source>
</evidence>
<dbReference type="RefSeq" id="WP_246278136.1">
    <property type="nucleotide sequence ID" value="NZ_BLPG01000001.1"/>
</dbReference>
<dbReference type="EMBL" id="BLPG01000001">
    <property type="protein sequence ID" value="GFJ92264.1"/>
    <property type="molecule type" value="Genomic_DNA"/>
</dbReference>
<evidence type="ECO:0000256" key="1">
    <source>
        <dbReference type="SAM" id="MobiDB-lite"/>
    </source>
</evidence>
<comment type="caution">
    <text evidence="2">The sequence shown here is derived from an EMBL/GenBank/DDBJ whole genome shotgun (WGS) entry which is preliminary data.</text>
</comment>
<feature type="compositionally biased region" description="Low complexity" evidence="1">
    <location>
        <begin position="244"/>
        <end position="271"/>
    </location>
</feature>
<evidence type="ECO:0000313" key="2">
    <source>
        <dbReference type="EMBL" id="GFJ92264.1"/>
    </source>
</evidence>
<protein>
    <recommendedName>
        <fullName evidence="4">DUF1501 domain-containing protein</fullName>
    </recommendedName>
</protein>
<gene>
    <name evidence="2" type="ORF">Prum_059060</name>
</gene>
<name>A0A6V8L7L1_9ACTN</name>
<keyword evidence="3" id="KW-1185">Reference proteome</keyword>
<sequence length="279" mass="29544">MDALTRRRFLIASGVTGAGALVVGSGALGIAELLAKGAKGAAAEPEHRLVLVTLYGGNDGLNTVIPYADPAYHSARPELAYPQDRVLHLDDALGLNPKLPGIKRLWDEKHVAIVLGVGYPKPDRSHFRSMDIWQTASPVTPIHTGWVGRWLDGTKAPAEAAVSFEPVLPVLLAGDTQAGACVSISGLTLPDGITADMVSALGQRQANEPAMCARAATSYTDLLRVDRVVRQAEHATETAGASGGRTYRPPAPGAPARWPRSSRWWRAASRPTCPPGSTR</sequence>